<reference evidence="2" key="1">
    <citation type="submission" date="2023-04" db="EMBL/GenBank/DDBJ databases">
        <title>Chromosome-level genome of Chaenocephalus aceratus.</title>
        <authorList>
            <person name="Park H."/>
        </authorList>
    </citation>
    <scope>NUCLEOTIDE SEQUENCE</scope>
    <source>
        <strain evidence="2">DE</strain>
        <tissue evidence="2">Muscle</tissue>
    </source>
</reference>
<organism evidence="2 3">
    <name type="scientific">Dissostichus eleginoides</name>
    <name type="common">Patagonian toothfish</name>
    <name type="synonym">Dissostichus amissus</name>
    <dbReference type="NCBI Taxonomy" id="100907"/>
    <lineage>
        <taxon>Eukaryota</taxon>
        <taxon>Metazoa</taxon>
        <taxon>Chordata</taxon>
        <taxon>Craniata</taxon>
        <taxon>Vertebrata</taxon>
        <taxon>Euteleostomi</taxon>
        <taxon>Actinopterygii</taxon>
        <taxon>Neopterygii</taxon>
        <taxon>Teleostei</taxon>
        <taxon>Neoteleostei</taxon>
        <taxon>Acanthomorphata</taxon>
        <taxon>Eupercaria</taxon>
        <taxon>Perciformes</taxon>
        <taxon>Notothenioidei</taxon>
        <taxon>Nototheniidae</taxon>
        <taxon>Dissostichus</taxon>
    </lineage>
</organism>
<protein>
    <submittedName>
        <fullName evidence="2">Caspase recruitment domain containing protein 16</fullName>
    </submittedName>
</protein>
<dbReference type="AlphaFoldDB" id="A0AAD9F130"/>
<dbReference type="EMBL" id="JASDAP010000021">
    <property type="protein sequence ID" value="KAK1885379.1"/>
    <property type="molecule type" value="Genomic_DNA"/>
</dbReference>
<dbReference type="GO" id="GO:0042981">
    <property type="term" value="P:regulation of apoptotic process"/>
    <property type="evidence" value="ECO:0007669"/>
    <property type="project" value="InterPro"/>
</dbReference>
<evidence type="ECO:0000313" key="3">
    <source>
        <dbReference type="Proteomes" id="UP001228049"/>
    </source>
</evidence>
<feature type="domain" description="CARD" evidence="1">
    <location>
        <begin position="21"/>
        <end position="92"/>
    </location>
</feature>
<evidence type="ECO:0000313" key="2">
    <source>
        <dbReference type="EMBL" id="KAK1885379.1"/>
    </source>
</evidence>
<comment type="caution">
    <text evidence="2">The sequence shown here is derived from an EMBL/GenBank/DDBJ whole genome shotgun (WGS) entry which is preliminary data.</text>
</comment>
<dbReference type="Gene3D" id="1.10.533.10">
    <property type="entry name" value="Death Domain, Fas"/>
    <property type="match status" value="1"/>
</dbReference>
<evidence type="ECO:0000259" key="1">
    <source>
        <dbReference type="PROSITE" id="PS50209"/>
    </source>
</evidence>
<keyword evidence="3" id="KW-1185">Reference proteome</keyword>
<sequence length="108" mass="12277">MVDCGTALCSYRWGYGLTGDERLRERRSGFIDKVSKPVIESLLDKLFDKKVLTDSERETAEEKQNRRDKARFVIDTVRKKGAAASSEMIEFLCGADPFLCEHLGLMLN</sequence>
<gene>
    <name evidence="2" type="ORF">KUDE01_031574</name>
</gene>
<name>A0AAD9F130_DISEL</name>
<dbReference type="Proteomes" id="UP001228049">
    <property type="component" value="Unassembled WGS sequence"/>
</dbReference>
<proteinExistence type="predicted"/>
<dbReference type="PROSITE" id="PS50209">
    <property type="entry name" value="CARD"/>
    <property type="match status" value="1"/>
</dbReference>
<dbReference type="Pfam" id="PF00619">
    <property type="entry name" value="CARD"/>
    <property type="match status" value="1"/>
</dbReference>
<accession>A0AAD9F130</accession>
<dbReference type="InterPro" id="IPR011029">
    <property type="entry name" value="DEATH-like_dom_sf"/>
</dbReference>
<dbReference type="SUPFAM" id="SSF47986">
    <property type="entry name" value="DEATH domain"/>
    <property type="match status" value="1"/>
</dbReference>
<dbReference type="InterPro" id="IPR001315">
    <property type="entry name" value="CARD"/>
</dbReference>